<dbReference type="Proteomes" id="UP001358614">
    <property type="component" value="Chromosome 1"/>
</dbReference>
<feature type="compositionally biased region" description="Acidic residues" evidence="1">
    <location>
        <begin position="192"/>
        <end position="205"/>
    </location>
</feature>
<name>A0AAX4KMW4_9TREE</name>
<keyword evidence="3" id="KW-1185">Reference proteome</keyword>
<dbReference type="EMBL" id="CP144089">
    <property type="protein sequence ID" value="WWD07786.1"/>
    <property type="molecule type" value="Genomic_DNA"/>
</dbReference>
<evidence type="ECO:0000256" key="1">
    <source>
        <dbReference type="SAM" id="MobiDB-lite"/>
    </source>
</evidence>
<dbReference type="GeneID" id="91104691"/>
<evidence type="ECO:0000313" key="3">
    <source>
        <dbReference type="Proteomes" id="UP001358614"/>
    </source>
</evidence>
<dbReference type="RefSeq" id="XP_066085753.1">
    <property type="nucleotide sequence ID" value="XM_066229656.1"/>
</dbReference>
<reference evidence="2 3" key="1">
    <citation type="submission" date="2024-01" db="EMBL/GenBank/DDBJ databases">
        <title>Comparative genomics of Cryptococcus and Kwoniella reveals pathogenesis evolution and contrasting modes of karyotype evolution via chromosome fusion or intercentromeric recombination.</title>
        <authorList>
            <person name="Coelho M.A."/>
            <person name="David-Palma M."/>
            <person name="Shea T."/>
            <person name="Bowers K."/>
            <person name="McGinley-Smith S."/>
            <person name="Mohammad A.W."/>
            <person name="Gnirke A."/>
            <person name="Yurkov A.M."/>
            <person name="Nowrousian M."/>
            <person name="Sun S."/>
            <person name="Cuomo C.A."/>
            <person name="Heitman J."/>
        </authorList>
    </citation>
    <scope>NUCLEOTIDE SEQUENCE [LARGE SCALE GENOMIC DNA]</scope>
    <source>
        <strain evidence="2 3">PYCC6329</strain>
    </source>
</reference>
<dbReference type="AlphaFoldDB" id="A0AAX4KMW4"/>
<organism evidence="2 3">
    <name type="scientific">Kwoniella europaea PYCC6329</name>
    <dbReference type="NCBI Taxonomy" id="1423913"/>
    <lineage>
        <taxon>Eukaryota</taxon>
        <taxon>Fungi</taxon>
        <taxon>Dikarya</taxon>
        <taxon>Basidiomycota</taxon>
        <taxon>Agaricomycotina</taxon>
        <taxon>Tremellomycetes</taxon>
        <taxon>Tremellales</taxon>
        <taxon>Cryptococcaceae</taxon>
        <taxon>Kwoniella</taxon>
    </lineage>
</organism>
<proteinExistence type="predicted"/>
<feature type="region of interest" description="Disordered" evidence="1">
    <location>
        <begin position="192"/>
        <end position="211"/>
    </location>
</feature>
<gene>
    <name evidence="2" type="ORF">V865_005890</name>
</gene>
<accession>A0AAX4KMW4</accession>
<sequence length="244" mass="27913">MPHTKDSTLSRKTIKSSDGPPTVTAELSGYLQHLHHPHLAILGFDKETKKSKIAFVDKGLHPYMRGFRESFEGTHSVDTKFDFESRGRAINERMKSECEGCRTQSLLEKDKFPFKIFSFRPSAKICCSDALMSDSSGHVHRAPRSFKFTEVRRPLASYASMVASRKAWCDDCGSYRRMEVLPNKRFDGYLEDEETDTVNETDMEGSSEREGRSWWDTASDLWDRSKRTVGFLASAYASRQPSLW</sequence>
<dbReference type="KEGG" id="ker:91104691"/>
<feature type="region of interest" description="Disordered" evidence="1">
    <location>
        <begin position="1"/>
        <end position="21"/>
    </location>
</feature>
<protein>
    <submittedName>
        <fullName evidence="2">Uncharacterized protein</fullName>
    </submittedName>
</protein>
<evidence type="ECO:0000313" key="2">
    <source>
        <dbReference type="EMBL" id="WWD07786.1"/>
    </source>
</evidence>